<protein>
    <submittedName>
        <fullName evidence="1">Uncharacterized protein</fullName>
    </submittedName>
</protein>
<sequence>MKQALAAGAGLPGRRGGTDVRAAFEQGIFLHDFLSATF</sequence>
<accession>A0A4R6Y8Z0</accession>
<comment type="caution">
    <text evidence="1">The sequence shown here is derived from an EMBL/GenBank/DDBJ whole genome shotgun (WGS) entry which is preliminary data.</text>
</comment>
<keyword evidence="2" id="KW-1185">Reference proteome</keyword>
<dbReference type="Proteomes" id="UP000294958">
    <property type="component" value="Unassembled WGS sequence"/>
</dbReference>
<name>A0A4R6Y8Z0_9HYPH</name>
<proteinExistence type="predicted"/>
<evidence type="ECO:0000313" key="2">
    <source>
        <dbReference type="Proteomes" id="UP000294958"/>
    </source>
</evidence>
<dbReference type="AlphaFoldDB" id="A0A4R6Y8Z0"/>
<evidence type="ECO:0000313" key="1">
    <source>
        <dbReference type="EMBL" id="TDR31896.1"/>
    </source>
</evidence>
<dbReference type="EMBL" id="SNZF01000030">
    <property type="protein sequence ID" value="TDR31896.1"/>
    <property type="molecule type" value="Genomic_DNA"/>
</dbReference>
<gene>
    <name evidence="1" type="ORF">DES43_1308</name>
</gene>
<reference evidence="1 2" key="1">
    <citation type="submission" date="2019-03" db="EMBL/GenBank/DDBJ databases">
        <title>Genomic Encyclopedia of Type Strains, Phase IV (KMG-IV): sequencing the most valuable type-strain genomes for metagenomic binning, comparative biology and taxonomic classification.</title>
        <authorList>
            <person name="Goeker M."/>
        </authorList>
    </citation>
    <scope>NUCLEOTIDE SEQUENCE [LARGE SCALE GENOMIC DNA]</scope>
    <source>
        <strain evidence="1 2">DSM 11603</strain>
    </source>
</reference>
<organism evidence="1 2">
    <name type="scientific">Aquamicrobium defluvii</name>
    <dbReference type="NCBI Taxonomy" id="69279"/>
    <lineage>
        <taxon>Bacteria</taxon>
        <taxon>Pseudomonadati</taxon>
        <taxon>Pseudomonadota</taxon>
        <taxon>Alphaproteobacteria</taxon>
        <taxon>Hyphomicrobiales</taxon>
        <taxon>Phyllobacteriaceae</taxon>
        <taxon>Aquamicrobium</taxon>
    </lineage>
</organism>